<gene>
    <name evidence="2" type="ORF">HPB48_001655</name>
</gene>
<evidence type="ECO:0000313" key="3">
    <source>
        <dbReference type="Proteomes" id="UP000821853"/>
    </source>
</evidence>
<feature type="region of interest" description="Disordered" evidence="1">
    <location>
        <begin position="238"/>
        <end position="310"/>
    </location>
</feature>
<dbReference type="AlphaFoldDB" id="A0A9J6GVW0"/>
<evidence type="ECO:0000313" key="2">
    <source>
        <dbReference type="EMBL" id="KAH9379041.1"/>
    </source>
</evidence>
<reference evidence="2 3" key="1">
    <citation type="journal article" date="2020" name="Cell">
        <title>Large-Scale Comparative Analyses of Tick Genomes Elucidate Their Genetic Diversity and Vector Capacities.</title>
        <authorList>
            <consortium name="Tick Genome and Microbiome Consortium (TIGMIC)"/>
            <person name="Jia N."/>
            <person name="Wang J."/>
            <person name="Shi W."/>
            <person name="Du L."/>
            <person name="Sun Y."/>
            <person name="Zhan W."/>
            <person name="Jiang J.F."/>
            <person name="Wang Q."/>
            <person name="Zhang B."/>
            <person name="Ji P."/>
            <person name="Bell-Sakyi L."/>
            <person name="Cui X.M."/>
            <person name="Yuan T.T."/>
            <person name="Jiang B.G."/>
            <person name="Yang W.F."/>
            <person name="Lam T.T."/>
            <person name="Chang Q.C."/>
            <person name="Ding S.J."/>
            <person name="Wang X.J."/>
            <person name="Zhu J.G."/>
            <person name="Ruan X.D."/>
            <person name="Zhao L."/>
            <person name="Wei J.T."/>
            <person name="Ye R.Z."/>
            <person name="Que T.C."/>
            <person name="Du C.H."/>
            <person name="Zhou Y.H."/>
            <person name="Cheng J.X."/>
            <person name="Dai P.F."/>
            <person name="Guo W.B."/>
            <person name="Han X.H."/>
            <person name="Huang E.J."/>
            <person name="Li L.F."/>
            <person name="Wei W."/>
            <person name="Gao Y.C."/>
            <person name="Liu J.Z."/>
            <person name="Shao H.Z."/>
            <person name="Wang X."/>
            <person name="Wang C.C."/>
            <person name="Yang T.C."/>
            <person name="Huo Q.B."/>
            <person name="Li W."/>
            <person name="Chen H.Y."/>
            <person name="Chen S.E."/>
            <person name="Zhou L.G."/>
            <person name="Ni X.B."/>
            <person name="Tian J.H."/>
            <person name="Sheng Y."/>
            <person name="Liu T."/>
            <person name="Pan Y.S."/>
            <person name="Xia L.Y."/>
            <person name="Li J."/>
            <person name="Zhao F."/>
            <person name="Cao W.C."/>
        </authorList>
    </citation>
    <scope>NUCLEOTIDE SEQUENCE [LARGE SCALE GENOMIC DNA]</scope>
    <source>
        <strain evidence="2">HaeL-2018</strain>
    </source>
</reference>
<dbReference type="Proteomes" id="UP000821853">
    <property type="component" value="Unassembled WGS sequence"/>
</dbReference>
<dbReference type="EMBL" id="JABSTR010000009">
    <property type="protein sequence ID" value="KAH9379041.1"/>
    <property type="molecule type" value="Genomic_DNA"/>
</dbReference>
<keyword evidence="3" id="KW-1185">Reference proteome</keyword>
<evidence type="ECO:0000256" key="1">
    <source>
        <dbReference type="SAM" id="MobiDB-lite"/>
    </source>
</evidence>
<accession>A0A9J6GVW0</accession>
<comment type="caution">
    <text evidence="2">The sequence shown here is derived from an EMBL/GenBank/DDBJ whole genome shotgun (WGS) entry which is preliminary data.</text>
</comment>
<sequence>MATKLVPDEDGWMKVLGKGQVRANKTTLILRPQEGFTLADFRRAALTIAICKAANPLPSEANATYITIHQHQNIAVIKTLPKTAAAKITRTSSIYIANQARKTNLMANLCAPGTNIINARIMGRSETAIITFRGTYIPPYFVFYMAKNRSKPQKPKAQYCDTCYWKGHRADVCPQAGSHKCKKCCKLLDVPDQQHKCHMNCVNSHGEHPPDYKDCPARREADAQTTKAAYLNRIKLRKNQQEQLTQKKVQVQDPKTHEQQPKSQPLQRTMRAESVGRTNETRGQKGATAATQLQERDGLGASAQDVETQR</sequence>
<proteinExistence type="predicted"/>
<dbReference type="VEuPathDB" id="VectorBase:HLOH_050067"/>
<organism evidence="2 3">
    <name type="scientific">Haemaphysalis longicornis</name>
    <name type="common">Bush tick</name>
    <dbReference type="NCBI Taxonomy" id="44386"/>
    <lineage>
        <taxon>Eukaryota</taxon>
        <taxon>Metazoa</taxon>
        <taxon>Ecdysozoa</taxon>
        <taxon>Arthropoda</taxon>
        <taxon>Chelicerata</taxon>
        <taxon>Arachnida</taxon>
        <taxon>Acari</taxon>
        <taxon>Parasitiformes</taxon>
        <taxon>Ixodida</taxon>
        <taxon>Ixodoidea</taxon>
        <taxon>Ixodidae</taxon>
        <taxon>Haemaphysalinae</taxon>
        <taxon>Haemaphysalis</taxon>
    </lineage>
</organism>
<protein>
    <submittedName>
        <fullName evidence="2">Uncharacterized protein</fullName>
    </submittedName>
</protein>
<dbReference type="OrthoDB" id="6775860at2759"/>
<name>A0A9J6GVW0_HAELO</name>
<dbReference type="OMA" id="TAMTHIQ"/>